<reference evidence="1 2" key="1">
    <citation type="journal article" date="2017" name="ISME J.">
        <title>Energy and carbon metabolisms in a deep terrestrial subsurface fluid microbial community.</title>
        <authorList>
            <person name="Momper L."/>
            <person name="Jungbluth S.P."/>
            <person name="Lee M.D."/>
            <person name="Amend J.P."/>
        </authorList>
    </citation>
    <scope>NUCLEOTIDE SEQUENCE [LARGE SCALE GENOMIC DNA]</scope>
    <source>
        <strain evidence="1">SURF_26</strain>
    </source>
</reference>
<organism evidence="1 2">
    <name type="scientific">Candidatus Auribacter fodinae</name>
    <dbReference type="NCBI Taxonomy" id="2093366"/>
    <lineage>
        <taxon>Bacteria</taxon>
        <taxon>Pseudomonadati</taxon>
        <taxon>Candidatus Auribacterota</taxon>
        <taxon>Candidatus Auribacteria</taxon>
        <taxon>Candidatus Auribacterales</taxon>
        <taxon>Candidatus Auribacteraceae</taxon>
        <taxon>Candidatus Auribacter</taxon>
    </lineage>
</organism>
<dbReference type="AlphaFoldDB" id="A0A3A4R177"/>
<dbReference type="EMBL" id="QZJZ01000093">
    <property type="protein sequence ID" value="RJP56567.1"/>
    <property type="molecule type" value="Genomic_DNA"/>
</dbReference>
<gene>
    <name evidence="1" type="ORF">C4541_11945</name>
</gene>
<dbReference type="SUPFAM" id="SSF75169">
    <property type="entry name" value="DsrEFH-like"/>
    <property type="match status" value="1"/>
</dbReference>
<accession>A0A3A4R177</accession>
<evidence type="ECO:0000313" key="1">
    <source>
        <dbReference type="EMBL" id="RJP56567.1"/>
    </source>
</evidence>
<dbReference type="Proteomes" id="UP000266426">
    <property type="component" value="Unassembled WGS sequence"/>
</dbReference>
<comment type="caution">
    <text evidence="1">The sequence shown here is derived from an EMBL/GenBank/DDBJ whole genome shotgun (WGS) entry which is preliminary data.</text>
</comment>
<protein>
    <submittedName>
        <fullName evidence="1">Cytoplasmic protein</fullName>
    </submittedName>
</protein>
<name>A0A3A4R177_9BACT</name>
<evidence type="ECO:0000313" key="2">
    <source>
        <dbReference type="Proteomes" id="UP000266426"/>
    </source>
</evidence>
<proteinExistence type="predicted"/>
<dbReference type="InterPro" id="IPR027396">
    <property type="entry name" value="DsrEFH-like"/>
</dbReference>
<sequence>MSRKIAFFAFNGQPLCFMHVLLNAIDLHTKHHTVKVVIEGAATCLVDEFSIPDKPFANLFAKARKLGVIDCVCKACASKTGSLTAVEREGLRLCDELLGHPAMSRYIDDGYEIVMY</sequence>